<gene>
    <name evidence="1" type="ORF">SAMN05421686_10315</name>
</gene>
<sequence>MSNQGTWLVTLSGSFNESGIAFRVDQSENTVAFFAELYVTGNFLVPARIVFLKHSGRMEYFALLAKVAQGFFV</sequence>
<reference evidence="2" key="1">
    <citation type="submission" date="2017-01" db="EMBL/GenBank/DDBJ databases">
        <authorList>
            <person name="Varghese N."/>
            <person name="Submissions S."/>
        </authorList>
    </citation>
    <scope>NUCLEOTIDE SEQUENCE [LARGE SCALE GENOMIC DNA]</scope>
    <source>
        <strain evidence="2">DSM 24913</strain>
    </source>
</reference>
<organism evidence="1 2">
    <name type="scientific">Thalassolituus maritimus</name>
    <dbReference type="NCBI Taxonomy" id="484498"/>
    <lineage>
        <taxon>Bacteria</taxon>
        <taxon>Pseudomonadati</taxon>
        <taxon>Pseudomonadota</taxon>
        <taxon>Gammaproteobacteria</taxon>
        <taxon>Oceanospirillales</taxon>
        <taxon>Oceanospirillaceae</taxon>
        <taxon>Thalassolituus</taxon>
    </lineage>
</organism>
<dbReference type="AlphaFoldDB" id="A0A1N7KNZ4"/>
<evidence type="ECO:0000313" key="2">
    <source>
        <dbReference type="Proteomes" id="UP000185639"/>
    </source>
</evidence>
<dbReference type="Proteomes" id="UP000185639">
    <property type="component" value="Unassembled WGS sequence"/>
</dbReference>
<dbReference type="STRING" id="484498.SAMN05421686_10315"/>
<dbReference type="EMBL" id="FTOH01000003">
    <property type="protein sequence ID" value="SIS63315.1"/>
    <property type="molecule type" value="Genomic_DNA"/>
</dbReference>
<name>A0A1N7KNZ4_9GAMM</name>
<keyword evidence="2" id="KW-1185">Reference proteome</keyword>
<evidence type="ECO:0000313" key="1">
    <source>
        <dbReference type="EMBL" id="SIS63315.1"/>
    </source>
</evidence>
<protein>
    <submittedName>
        <fullName evidence="1">Uncharacterized protein</fullName>
    </submittedName>
</protein>
<proteinExistence type="predicted"/>
<accession>A0A1N7KNZ4</accession>
<dbReference type="RefSeq" id="WP_139325750.1">
    <property type="nucleotide sequence ID" value="NZ_FTOH01000003.1"/>
</dbReference>